<dbReference type="GO" id="GO:0003677">
    <property type="term" value="F:DNA binding"/>
    <property type="evidence" value="ECO:0007669"/>
    <property type="project" value="UniProtKB-UniRule"/>
</dbReference>
<name>A0A504XGI4_LEIDO</name>
<evidence type="ECO:0000256" key="7">
    <source>
        <dbReference type="ARBA" id="ARBA00022801"/>
    </source>
</evidence>
<evidence type="ECO:0000256" key="3">
    <source>
        <dbReference type="ARBA" id="ARBA00022722"/>
    </source>
</evidence>
<evidence type="ECO:0000256" key="16">
    <source>
        <dbReference type="HAMAP-Rule" id="MF_03140"/>
    </source>
</evidence>
<dbReference type="VEuPathDB" id="TriTrypDB:LdBPK_270260.1"/>
<feature type="compositionally biased region" description="Basic residues" evidence="17">
    <location>
        <begin position="851"/>
        <end position="861"/>
    </location>
</feature>
<reference evidence="21" key="1">
    <citation type="submission" date="2019-02" db="EMBL/GenBank/DDBJ databases">
        <title>FDA dAtabase for Regulatory Grade micrObial Sequences (FDA-ARGOS): Supporting development and validation of Infectious Disease Dx tests.</title>
        <authorList>
            <person name="Duncan R."/>
            <person name="Fisher C."/>
            <person name="Tallon L."/>
            <person name="Sadzewicz L."/>
            <person name="Sengamalay N."/>
            <person name="Ott S."/>
            <person name="Godinez A."/>
            <person name="Nagaraj S."/>
            <person name="Vavikolanu K."/>
            <person name="Nadendla S."/>
            <person name="Aluvathingal J."/>
            <person name="Sichtig H."/>
        </authorList>
    </citation>
    <scope>NUCLEOTIDE SEQUENCE [LARGE SCALE GENOMIC DNA]</scope>
    <source>
        <strain evidence="21">FDAARGOS_361</strain>
    </source>
</reference>
<comment type="cofactor">
    <cofactor evidence="16">
        <name>Mg(2+)</name>
        <dbReference type="ChEBI" id="CHEBI:18420"/>
    </cofactor>
    <text evidence="16">Binds 2 magnesium ions per subunit. They probably participate in the reaction catalyzed by the enzyme. May bind an additional third magnesium ion after substrate binding.</text>
</comment>
<dbReference type="PRINTS" id="PR00853">
    <property type="entry name" value="XPGRADSUPER"/>
</dbReference>
<dbReference type="PANTHER" id="PTHR38758:SF1">
    <property type="entry name" value="PROTEIN, PUTATIVE-RELATED"/>
    <property type="match status" value="1"/>
</dbReference>
<keyword evidence="6 16" id="KW-0227">DNA damage</keyword>
<evidence type="ECO:0000313" key="21">
    <source>
        <dbReference type="Proteomes" id="UP000318447"/>
    </source>
</evidence>
<dbReference type="GO" id="GO:0005654">
    <property type="term" value="C:nucleoplasm"/>
    <property type="evidence" value="ECO:0007669"/>
    <property type="project" value="UniProtKB-SubCell"/>
</dbReference>
<keyword evidence="5 16" id="KW-0255">Endonuclease</keyword>
<dbReference type="VEuPathDB" id="TriTrypDB:LdCL_270007200"/>
<evidence type="ECO:0000313" key="20">
    <source>
        <dbReference type="EMBL" id="TPP47623.1"/>
    </source>
</evidence>
<dbReference type="SMART" id="SM00484">
    <property type="entry name" value="XPGI"/>
    <property type="match status" value="1"/>
</dbReference>
<evidence type="ECO:0000256" key="6">
    <source>
        <dbReference type="ARBA" id="ARBA00022763"/>
    </source>
</evidence>
<feature type="compositionally biased region" description="Acidic residues" evidence="17">
    <location>
        <begin position="18"/>
        <end position="30"/>
    </location>
</feature>
<dbReference type="PROSITE" id="PS00842">
    <property type="entry name" value="XPG_2"/>
    <property type="match status" value="1"/>
</dbReference>
<keyword evidence="3 16" id="KW-0540">Nuclease</keyword>
<keyword evidence="4 16" id="KW-0479">Metal-binding</keyword>
<dbReference type="GO" id="GO:0005730">
    <property type="term" value="C:nucleolus"/>
    <property type="evidence" value="ECO:0007669"/>
    <property type="project" value="UniProtKB-SubCell"/>
</dbReference>
<feature type="compositionally biased region" description="Basic residues" evidence="17">
    <location>
        <begin position="715"/>
        <end position="724"/>
    </location>
</feature>
<dbReference type="InterPro" id="IPR036279">
    <property type="entry name" value="5-3_exonuclease_C_sf"/>
</dbReference>
<accession>A0A504XGI4</accession>
<dbReference type="SUPFAM" id="SSF88723">
    <property type="entry name" value="PIN domain-like"/>
    <property type="match status" value="1"/>
</dbReference>
<dbReference type="VEuPathDB" id="TriTrypDB:LDHU3_27.0340"/>
<dbReference type="SUPFAM" id="SSF47807">
    <property type="entry name" value="5' to 3' exonuclease, C-terminal subdomain"/>
    <property type="match status" value="1"/>
</dbReference>
<feature type="region of interest" description="Disordered" evidence="17">
    <location>
        <begin position="1673"/>
        <end position="2973"/>
    </location>
</feature>
<dbReference type="Proteomes" id="UP000318447">
    <property type="component" value="Unassembled WGS sequence"/>
</dbReference>
<dbReference type="VEuPathDB" id="TriTrypDB:LdBPK_270240.1"/>
<evidence type="ECO:0000259" key="18">
    <source>
        <dbReference type="SMART" id="SM00484"/>
    </source>
</evidence>
<feature type="compositionally biased region" description="Basic residues" evidence="17">
    <location>
        <begin position="757"/>
        <end position="767"/>
    </location>
</feature>
<feature type="region of interest" description="Disordered" evidence="17">
    <location>
        <begin position="99"/>
        <end position="135"/>
    </location>
</feature>
<comment type="caution">
    <text evidence="20">The sequence shown here is derived from an EMBL/GenBank/DDBJ whole genome shotgun (WGS) entry which is preliminary data.</text>
</comment>
<dbReference type="CDD" id="cd09867">
    <property type="entry name" value="PIN_FEN1"/>
    <property type="match status" value="1"/>
</dbReference>
<feature type="region of interest" description="Disordered" evidence="17">
    <location>
        <begin position="1"/>
        <end position="36"/>
    </location>
</feature>
<feature type="region of interest" description="Disordered" evidence="17">
    <location>
        <begin position="983"/>
        <end position="1016"/>
    </location>
</feature>
<feature type="region of interest" description="Disordered" evidence="17">
    <location>
        <begin position="696"/>
        <end position="767"/>
    </location>
</feature>
<dbReference type="VEuPathDB" id="TriTrypDB:LdCL_270007400"/>
<dbReference type="PANTHER" id="PTHR38758">
    <property type="entry name" value="PUTATIVE-RELATED"/>
    <property type="match status" value="1"/>
</dbReference>
<dbReference type="FunFam" id="1.10.150.20:FF:000009">
    <property type="entry name" value="Flap endonuclease 1"/>
    <property type="match status" value="1"/>
</dbReference>
<dbReference type="Pfam" id="PF00752">
    <property type="entry name" value="XPG_N"/>
    <property type="match status" value="1"/>
</dbReference>
<dbReference type="GO" id="GO:0017108">
    <property type="term" value="F:5'-flap endonuclease activity"/>
    <property type="evidence" value="ECO:0007669"/>
    <property type="project" value="UniProtKB-UniRule"/>
</dbReference>
<evidence type="ECO:0000256" key="12">
    <source>
        <dbReference type="ARBA" id="ARBA00023242"/>
    </source>
</evidence>
<keyword evidence="10 16" id="KW-0496">Mitochondrion</keyword>
<evidence type="ECO:0000256" key="9">
    <source>
        <dbReference type="ARBA" id="ARBA00022842"/>
    </source>
</evidence>
<sequence>MHFVAGGASRRAGRVSDDEYETSSYEETEASDLLSDNSEDYVPLTFEYISSNPRRRAGAPAYSKVPLGALEVEERQESLSFSDAPLEVFLERSRTRRQCGPGAKDVNRVEVKSSVSSHHKDEDGTSSTNSGALPIAFERRKKTHNIGKVKQSTYEILDTELSVSLPDEEEAPLNAQLIYTLIKRLRNPSDEVSLEAFDFVDFSDENFKEELGPLKEIKALLEEKASNPIMENTKHNHAVKEAVQSLPPDNAIAAKVKAIKSCPIRPSKPRIRLHRGGEAEMEKAEAIADLVRRLKDPNTEVPLRAFEEVDWSNRDFDMVLALLKPIRAYMEAKEVAKEKPAEGTMSGASVLDNKIKKAIMSLPSEEAVAAAMRAVKNRAMLSSPSNGDAIRHLVARLKGSGQTVKLCEFDKLDWNDRNFSRELEPLQQIRACMEAMEALEQKPGENVMATQPALDEQIKAAIMSLPPEKVISVKTQMLKMYERASTRAQGSQRVKVTKLSAPAGTQKKLKDSFIMSNPSKKLKTKEGNLSASSSQVMQVGARVMSLKQPKYAAKESTALSAPAKKVRRSRIRGDRSVSISKVDDDTPPGEIIDDNQELPESRESPRLEAVTTSRCLSRMPSRPAGAKKPERRTRNYRQANNISFSSVPTEEPGVIQEENELIGTKRKAGRRRAPHKLCRSLSITSLPDLEADEVLEEPSPLNTRGVPPATLAPARKAKSRRSHTKLPGDNAQFDQPSNEVASGLDDNNTALQGKAHSATKKKRRPKVNNKSCSFIEVYLDEVCEIHDESATELKGVELQHDTSPPKRTQKLLRRRRPADEGNGRALDYSKPETGEAGKLDDAQHSNAATAKGRRVNVHRTRSAHTSMIGELKSGEIVERPDETHILYTSSAASTPIPEEASARRVNRQAIPARAQKVSCMTCDFSSTARKRRPRLHMSKELSVSAIPENLVGEIVENAPDLLAATAPVSGSFSNARLSKVHTGPARRLPLLKGSGRGSLRYTDPPNSSLRSSAKSRKEVIMPSVDASFIPDTVSSSPTPPVSIDEAVYWKPSCDDPSVAEEQIESLENVLPFGIEVLGFAGGTAALTSLAAELPDLKRKELIEAARCALHTYNSTLPLLISCSNALPQVVDGESYAPLTARAPSSSSKIELIQSGVVPNTLRIHVVMVPSLMSASGLYETLFRQLKAAWTSRTTRLIELNSHNAHLSYCCRLECDADALDSTDTVTDDEWAVVLEMMEDATGQRVSRANNDGKRENIASLRHAKNTGLPTMGILGLSKLLYDKSPNAIREQELKNFFGRRIAIDASMSIYQFIIAMKGFQDGQGLELTNEKGDVTSHLNGLFARTLRMIDEGIKPIYVFDGKPPKLKADELEMRRQKAAEAEREFEKAKDAGDDEMMEKMSKRTVRVSRDQIDESKKLLRLMGIPVIQAPSEAEAQCAELVKKGKAWAVGTEDMDALTFGSTVMLRHLNISDAKKRPIAEIHLDEVLQITGLSMGQFVDLCILLGCDYVPKVPGIGPQKAWEGIQRYGSIESFLESLDTTKHPVPADFYYKEARAFFQNPEVTPAEEINIQFSEPDEVGLIQFLVKEKLFNPDRVNKGIARLRAALTRKTQGRLDSFFTVTKVPQQTAAAPSTELKPDHNLKRLYLASEHPEHEYPVLSVEPANLLEDMPRYTNRVTSKDMNRRGLSNRNETKQCVNMTLSQEAQKSASMQHHTNPKHTARQQAEAEEAARQQAEAEEAARQQAEAEEAARQQAEAEEAARQQAEAEEAARQQAEAEEAARQQAEAEEAARQQAEAEEAARQQAEAEEAARQQAEAEEAARQQAEAEEAARQQAEAEEAARQQAEAEEAARQQAEAEEAARQQAEAEEAARQQAEAEEAARQQAEAEEAARQQAEAEEAARQQAEAEEAARQQAEAEEAARQQAEAEEAARQQAEAEEAARQQAEAEEAARQQAEAEEAARQQAEAEEAARQQAEAEEAARQQAEAEEAARQQAEAEEAARQQAEAEEAARQQAEAEEAARQQAEAEEAARQQAEAEEAARQQAEAEEAARQQAEAEEAARQQAEAEEAARQQAEAEEAARQQAEAEEAARQQAEAEEAARQQAEAEEAARQQAEAEEAARQQAEAEEAARQQAEAEEAARQQAEAEEAARQQAEAEEAARQQAEAEEAARQQAEAEEAARQQAEAEEAARQQAEAEEAARQQAEAEEAARQQAEAEEAARQQAEAEEAARQQAEAEEAARQQAEAEEAARQQAEAEEAARQQAEAEEAARQQAEAEEAARQQAEAEEAARQQDEAEEAARQQAEAEEAARQQAEAEEAARQQAEAEEAARQQAEAEEAARQQAEAEEAARQQAEAEEAARQQAEAEEAARQQAEAEEAARQQAEAEEAARQQAEAEEAARQQAEAEEAARQQAEAEEAARQQAEAEEAARQQAEAEEAARQQAEAEEAARQQAEAEEAARQQAEAEEAARQQAEAEEAARQQAEAEEAARQQAEAEEAARQQAEAEEAARQQAEAEEAARQQAEAEEAARQQAEAEEAARQQAEAEEAARQQAEAEEAARQQAEAEEAARQQAEAEEAARQQAEAEEAARQQAEAEEAARQQAEAEEAARQQAEAEEAARQQAEAEEAARQQAEAEEAARQQAEAEEAARQQAEAEEAARQQAEAEEAARQQAEAEEAARQQAEAEEAARQQAEAEEAARQQAEAEEAARQQAEAEEAARQQAEAEEAARQQAEAEEAARQQAEAEEAARQQAEAEEAARQQAEAEEAALQQAEAEEAARQQAEAEEAARQQAEAEEAARQQAEAEEAARQQAEAEEAARQQAEAEEAARQQAEAEEAARQQAEAEEAARQQAEAEEAARQQAEAEEAARQQAEAEEAARQQAEAEEAARQQAEAEEAARQQAEAEEAARQQAEAEEAARQQAEAEEAARQQAEAEEAARQQAEAEEAARQQAEAEEAARQQAEAEEAARQQAEAEEAAGVCVSACATGVSDVEDEERRCPASSIEESSAGANPRRIPTYYNSAYELIQLHRAHREVTRNFLVRDKVFDNKFPGCSLANGLFKMVPNKRGNFHTRELTESIRHRTIWAQRIQQQRTINAAILDDATKVLSPAQMEDRFSYRTPDAAAYFSPQEYTAANNWPNYWQHPTEKHVVPRPRWRREPELGGITRVRDAVATPIADY</sequence>
<evidence type="ECO:0000256" key="11">
    <source>
        <dbReference type="ARBA" id="ARBA00023204"/>
    </source>
</evidence>
<dbReference type="InterPro" id="IPR029060">
    <property type="entry name" value="PIN-like_dom_sf"/>
</dbReference>
<dbReference type="InterPro" id="IPR019974">
    <property type="entry name" value="XPG_CS"/>
</dbReference>
<evidence type="ECO:0000256" key="14">
    <source>
        <dbReference type="ARBA" id="ARBA00034726"/>
    </source>
</evidence>
<feature type="compositionally biased region" description="Basic and acidic residues" evidence="17">
    <location>
        <begin position="817"/>
        <end position="843"/>
    </location>
</feature>
<dbReference type="InterPro" id="IPR023426">
    <property type="entry name" value="Flap_endonuc"/>
</dbReference>
<dbReference type="GO" id="GO:0006284">
    <property type="term" value="P:base-excision repair"/>
    <property type="evidence" value="ECO:0007669"/>
    <property type="project" value="UniProtKB-UniRule"/>
</dbReference>
<evidence type="ECO:0000256" key="13">
    <source>
        <dbReference type="ARBA" id="ARBA00029382"/>
    </source>
</evidence>
<dbReference type="CDD" id="cd09907">
    <property type="entry name" value="H3TH_FEN1-Euk"/>
    <property type="match status" value="1"/>
</dbReference>
<feature type="compositionally biased region" description="Basic and acidic residues" evidence="17">
    <location>
        <begin position="794"/>
        <end position="804"/>
    </location>
</feature>
<comment type="function">
    <text evidence="13 16">Structure-specific nuclease with 5'-flap endonuclease and 5'-3' exonuclease activities involved in DNA replication and repair. During DNA replication, cleaves the 5'-overhanging flap structure that is generated by displacement synthesis when DNA polymerase encounters the 5'-end of a downstream Okazaki fragment. It enters the flap from the 5'-end and then tracks to cleave the flap base, leaving a nick for ligation. Also involved in the long patch base excision repair (LP-BER) pathway, by cleaving within the apurinic/apyrimidinic (AP) site-terminated flap. Acts as a genome stabilization factor that prevents flaps from equilibrating into structures that lead to duplications and deletions. Also possesses 5'-3' exonuclease activity on nicked or gapped double-stranded DNA, and exhibits RNase H activity. Also involved in replication and repair of rDNA and in repairing mitochondrial DNA.</text>
</comment>
<feature type="domain" description="XPG-I" evidence="18">
    <location>
        <begin position="1420"/>
        <end position="1492"/>
    </location>
</feature>
<feature type="compositionally biased region" description="Polar residues" evidence="17">
    <location>
        <begin position="1685"/>
        <end position="1713"/>
    </location>
</feature>
<keyword evidence="8 16" id="KW-0269">Exonuclease</keyword>
<dbReference type="GO" id="GO:0005739">
    <property type="term" value="C:mitochondrion"/>
    <property type="evidence" value="ECO:0007669"/>
    <property type="project" value="UniProtKB-SubCell"/>
</dbReference>
<dbReference type="VEuPathDB" id="TriTrypDB:LdCL_270007600"/>
<comment type="subunit">
    <text evidence="15">Interacts with PCNA1 and PCNA2. Three molecules of FEN1 bind to one PCNA trimer with each molecule binding to one PCNA monomer. PCNA stimulates the nuclease activity without altering cleavage specificity.</text>
</comment>
<keyword evidence="2 16" id="KW-0235">DNA replication</keyword>
<dbReference type="EMBL" id="RHLC01000016">
    <property type="protein sequence ID" value="TPP47623.1"/>
    <property type="molecule type" value="Genomic_DNA"/>
</dbReference>
<dbReference type="GO" id="GO:0008409">
    <property type="term" value="F:5'-3' exonuclease activity"/>
    <property type="evidence" value="ECO:0007669"/>
    <property type="project" value="UniProtKB-UniRule"/>
</dbReference>
<keyword evidence="11 16" id="KW-0234">DNA repair</keyword>
<dbReference type="VEuPathDB" id="TriTrypDB:LdBPK_270230.1"/>
<protein>
    <recommendedName>
        <fullName evidence="16">Flap endonuclease 1</fullName>
        <shortName evidence="16">FEN-1</shortName>
        <ecNumber evidence="16">3.1.-.-</ecNumber>
    </recommendedName>
    <alternativeName>
        <fullName evidence="16">Flap structure-specific endonuclease 1</fullName>
    </alternativeName>
</protein>
<feature type="domain" description="XPG N-terminal" evidence="19">
    <location>
        <begin position="1271"/>
        <end position="1381"/>
    </location>
</feature>
<dbReference type="InterPro" id="IPR008918">
    <property type="entry name" value="HhH2"/>
</dbReference>
<dbReference type="VEuPathDB" id="TriTrypDB:LDHU3_27.0290"/>
<dbReference type="VEuPathDB" id="TriTrypDB:LdCL_270007300"/>
<dbReference type="SMART" id="SM00485">
    <property type="entry name" value="XPGN"/>
    <property type="match status" value="1"/>
</dbReference>
<dbReference type="InterPro" id="IPR006084">
    <property type="entry name" value="XPG/Rad2"/>
</dbReference>
<keyword evidence="9 16" id="KW-0460">Magnesium</keyword>
<dbReference type="EC" id="3.1.-.-" evidence="16"/>
<dbReference type="HAMAP" id="MF_00614">
    <property type="entry name" value="Fen"/>
    <property type="match status" value="1"/>
</dbReference>
<comment type="subcellular location">
    <subcellularLocation>
        <location evidence="16">Nucleus</location>
        <location evidence="16">Nucleolus</location>
    </subcellularLocation>
    <subcellularLocation>
        <location evidence="16">Nucleus</location>
        <location evidence="16">Nucleoplasm</location>
    </subcellularLocation>
    <subcellularLocation>
        <location evidence="16">Mitochondrion</location>
    </subcellularLocation>
    <text evidence="16">Resides mostly in the nucleoli and relocalizes to the nucleoplasm upon DNA damage.</text>
</comment>
<feature type="compositionally biased region" description="Basic and acidic residues" evidence="17">
    <location>
        <begin position="2288"/>
        <end position="2300"/>
    </location>
</feature>
<evidence type="ECO:0000256" key="5">
    <source>
        <dbReference type="ARBA" id="ARBA00022759"/>
    </source>
</evidence>
<gene>
    <name evidence="20" type="ORF">CGC21_31325</name>
</gene>
<dbReference type="Pfam" id="PF00867">
    <property type="entry name" value="XPG_I"/>
    <property type="match status" value="1"/>
</dbReference>
<feature type="region of interest" description="Disordered" evidence="17">
    <location>
        <begin position="2994"/>
        <end position="3015"/>
    </location>
</feature>
<evidence type="ECO:0000256" key="2">
    <source>
        <dbReference type="ARBA" id="ARBA00022705"/>
    </source>
</evidence>
<dbReference type="VEuPathDB" id="TriTrypDB:LdBPK_270280.1"/>
<proteinExistence type="inferred from homology"/>
<dbReference type="VEuPathDB" id="TriTrypDB:LdBPK_270270.1"/>
<dbReference type="SMART" id="SM00279">
    <property type="entry name" value="HhH2"/>
    <property type="match status" value="1"/>
</dbReference>
<dbReference type="PROSITE" id="PS00841">
    <property type="entry name" value="XPG_1"/>
    <property type="match status" value="1"/>
</dbReference>
<feature type="region of interest" description="Disordered" evidence="17">
    <location>
        <begin position="794"/>
        <end position="861"/>
    </location>
</feature>
<dbReference type="VEuPathDB" id="TriTrypDB:LDHU3_27.0360"/>
<dbReference type="VEuPathDB" id="TriTrypDB:LdCL_270007500"/>
<dbReference type="Gene3D" id="1.10.150.20">
    <property type="entry name" value="5' to 3' exonuclease, C-terminal subdomain"/>
    <property type="match status" value="1"/>
</dbReference>
<dbReference type="InterPro" id="IPR006085">
    <property type="entry name" value="XPG_DNA_repair_N"/>
</dbReference>
<evidence type="ECO:0000256" key="15">
    <source>
        <dbReference type="ARBA" id="ARBA00063178"/>
    </source>
</evidence>
<dbReference type="GO" id="GO:0000287">
    <property type="term" value="F:magnesium ion binding"/>
    <property type="evidence" value="ECO:0007669"/>
    <property type="project" value="UniProtKB-UniRule"/>
</dbReference>
<dbReference type="GO" id="GO:0043137">
    <property type="term" value="P:DNA replication, removal of RNA primer"/>
    <property type="evidence" value="ECO:0007669"/>
    <property type="project" value="UniProtKB-UniRule"/>
</dbReference>
<dbReference type="Gene3D" id="3.40.50.1010">
    <property type="entry name" value="5'-nuclease"/>
    <property type="match status" value="1"/>
</dbReference>
<evidence type="ECO:0000256" key="4">
    <source>
        <dbReference type="ARBA" id="ARBA00022723"/>
    </source>
</evidence>
<keyword evidence="12 16" id="KW-0539">Nucleus</keyword>
<feature type="compositionally biased region" description="Polar residues" evidence="17">
    <location>
        <begin position="732"/>
        <end position="751"/>
    </location>
</feature>
<evidence type="ECO:0000256" key="1">
    <source>
        <dbReference type="ARBA" id="ARBA00022553"/>
    </source>
</evidence>
<dbReference type="FunFam" id="3.40.50.1010:FF:000016">
    <property type="entry name" value="Flap endonuclease 1"/>
    <property type="match status" value="1"/>
</dbReference>
<evidence type="ECO:0000259" key="19">
    <source>
        <dbReference type="SMART" id="SM00485"/>
    </source>
</evidence>
<dbReference type="InterPro" id="IPR006086">
    <property type="entry name" value="XPG-I_dom"/>
</dbReference>
<evidence type="ECO:0000256" key="10">
    <source>
        <dbReference type="ARBA" id="ARBA00023128"/>
    </source>
</evidence>
<comment type="similarity">
    <text evidence="14 16">Belongs to the XPG/RAD2 endonuclease family. FEN1 subfamily.</text>
</comment>
<organism evidence="20 21">
    <name type="scientific">Leishmania donovani</name>
    <dbReference type="NCBI Taxonomy" id="5661"/>
    <lineage>
        <taxon>Eukaryota</taxon>
        <taxon>Discoba</taxon>
        <taxon>Euglenozoa</taxon>
        <taxon>Kinetoplastea</taxon>
        <taxon>Metakinetoplastina</taxon>
        <taxon>Trypanosomatida</taxon>
        <taxon>Trypanosomatidae</taxon>
        <taxon>Leishmaniinae</taxon>
        <taxon>Leishmania</taxon>
    </lineage>
</organism>
<feature type="region of interest" description="Disordered" evidence="17">
    <location>
        <begin position="563"/>
        <end position="638"/>
    </location>
</feature>
<keyword evidence="1 16" id="KW-0597">Phosphoprotein</keyword>
<evidence type="ECO:0000256" key="8">
    <source>
        <dbReference type="ARBA" id="ARBA00022839"/>
    </source>
</evidence>
<keyword evidence="7 16" id="KW-0378">Hydrolase</keyword>
<feature type="compositionally biased region" description="Basic residues" evidence="17">
    <location>
        <begin position="807"/>
        <end position="816"/>
    </location>
</feature>
<feature type="compositionally biased region" description="Acidic residues" evidence="17">
    <location>
        <begin position="585"/>
        <end position="597"/>
    </location>
</feature>
<evidence type="ECO:0000256" key="17">
    <source>
        <dbReference type="SAM" id="MobiDB-lite"/>
    </source>
</evidence>
<dbReference type="VEuPathDB" id="TriTrypDB:LDHU3_27.0350"/>